<dbReference type="GO" id="GO:0016788">
    <property type="term" value="F:hydrolase activity, acting on ester bonds"/>
    <property type="evidence" value="ECO:0007669"/>
    <property type="project" value="TreeGrafter"/>
</dbReference>
<evidence type="ECO:0000313" key="8">
    <source>
        <dbReference type="EMBL" id="EOO02127.1"/>
    </source>
</evidence>
<evidence type="ECO:0000256" key="1">
    <source>
        <dbReference type="ARBA" id="ARBA00004127"/>
    </source>
</evidence>
<evidence type="ECO:0000256" key="5">
    <source>
        <dbReference type="ARBA" id="ARBA00022989"/>
    </source>
</evidence>
<dbReference type="GO" id="GO:0006506">
    <property type="term" value="P:GPI anchor biosynthetic process"/>
    <property type="evidence" value="ECO:0007669"/>
    <property type="project" value="UniProtKB-KW"/>
</dbReference>
<feature type="transmembrane region" description="Helical" evidence="7">
    <location>
        <begin position="209"/>
        <end position="227"/>
    </location>
</feature>
<accession>R8BRY3</accession>
<evidence type="ECO:0000256" key="4">
    <source>
        <dbReference type="ARBA" id="ARBA00022729"/>
    </source>
</evidence>
<comment type="caution">
    <text evidence="7">Lacks conserved residue(s) required for the propagation of feature annotation.</text>
</comment>
<dbReference type="HOGENOM" id="CLU_032917_1_1_1"/>
<feature type="transmembrane region" description="Helical" evidence="7">
    <location>
        <begin position="268"/>
        <end position="288"/>
    </location>
</feature>
<evidence type="ECO:0000313" key="9">
    <source>
        <dbReference type="Proteomes" id="UP000014074"/>
    </source>
</evidence>
<dbReference type="RefSeq" id="XP_007913219.1">
    <property type="nucleotide sequence ID" value="XM_007915028.1"/>
</dbReference>
<feature type="signal peptide" evidence="7">
    <location>
        <begin position="1"/>
        <end position="32"/>
    </location>
</feature>
<keyword evidence="9" id="KW-1185">Reference proteome</keyword>
<dbReference type="EMBL" id="KB932933">
    <property type="protein sequence ID" value="EOO02127.1"/>
    <property type="molecule type" value="Genomic_DNA"/>
</dbReference>
<dbReference type="Pfam" id="PF04080">
    <property type="entry name" value="Per1"/>
    <property type="match status" value="1"/>
</dbReference>
<dbReference type="InterPro" id="IPR007217">
    <property type="entry name" value="Per1-like"/>
</dbReference>
<gene>
    <name evidence="8" type="ORF">UCRPA7_2376</name>
</gene>
<keyword evidence="7" id="KW-0256">Endoplasmic reticulum</keyword>
<dbReference type="KEGG" id="tmn:UCRPA7_2376"/>
<evidence type="ECO:0000256" key="6">
    <source>
        <dbReference type="ARBA" id="ARBA00023136"/>
    </source>
</evidence>
<name>R8BRY3_PHAM7</name>
<dbReference type="GO" id="GO:0000329">
    <property type="term" value="C:fungal-type vacuole membrane"/>
    <property type="evidence" value="ECO:0007669"/>
    <property type="project" value="EnsemblFungi"/>
</dbReference>
<dbReference type="eggNOG" id="KOG2970">
    <property type="taxonomic scope" value="Eukaryota"/>
</dbReference>
<evidence type="ECO:0000256" key="2">
    <source>
        <dbReference type="ARBA" id="ARBA00022502"/>
    </source>
</evidence>
<feature type="transmembrane region" description="Helical" evidence="7">
    <location>
        <begin position="300"/>
        <end position="318"/>
    </location>
</feature>
<dbReference type="OrthoDB" id="419770at2759"/>
<dbReference type="AlphaFoldDB" id="R8BRY3"/>
<feature type="chain" id="PRO_5016477163" description="Post-GPI attachment to proteins factor 3" evidence="7">
    <location>
        <begin position="33"/>
        <end position="334"/>
    </location>
</feature>
<reference evidence="9" key="1">
    <citation type="journal article" date="2013" name="Genome Announc.">
        <title>Draft genome sequence of the ascomycete Phaeoacremonium aleophilum strain UCR-PA7, a causal agent of the esca disease complex in grapevines.</title>
        <authorList>
            <person name="Blanco-Ulate B."/>
            <person name="Rolshausen P."/>
            <person name="Cantu D."/>
        </authorList>
    </citation>
    <scope>NUCLEOTIDE SEQUENCE [LARGE SCALE GENOMIC DNA]</scope>
    <source>
        <strain evidence="9">UCR-PA7</strain>
    </source>
</reference>
<keyword evidence="3 7" id="KW-0812">Transmembrane</keyword>
<evidence type="ECO:0000256" key="3">
    <source>
        <dbReference type="ARBA" id="ARBA00022692"/>
    </source>
</evidence>
<keyword evidence="6 7" id="KW-0472">Membrane</keyword>
<dbReference type="Proteomes" id="UP000014074">
    <property type="component" value="Unassembled WGS sequence"/>
</dbReference>
<feature type="transmembrane region" description="Helical" evidence="7">
    <location>
        <begin position="178"/>
        <end position="197"/>
    </location>
</feature>
<comment type="similarity">
    <text evidence="7">Belongs to the PGAP3 family.</text>
</comment>
<dbReference type="GO" id="GO:0005789">
    <property type="term" value="C:endoplasmic reticulum membrane"/>
    <property type="evidence" value="ECO:0007669"/>
    <property type="project" value="UniProtKB-SubCell"/>
</dbReference>
<comment type="subcellular location">
    <subcellularLocation>
        <location evidence="1">Endomembrane system</location>
        <topology evidence="1">Multi-pass membrane protein</topology>
    </subcellularLocation>
    <subcellularLocation>
        <location evidence="7">Endoplasmic reticulum membrane</location>
        <topology evidence="7">Multi-pass membrane protein</topology>
    </subcellularLocation>
</comment>
<comment type="function">
    <text evidence="7">Involved in the lipid remodeling steps of GPI-anchor maturation.</text>
</comment>
<protein>
    <recommendedName>
        <fullName evidence="7">Post-GPI attachment to proteins factor 3</fullName>
    </recommendedName>
</protein>
<sequence>MLTPTAARRWRPTLFLVLSLLALLLFGGRAEASVGDRLTDFRECVEVCRSENCAPGKPQTPIPLVHRLLLWDCPAECDYTCQHIVTRRRVAAEEGVVQFHGKWPFHRLLGMQEPLSVAFSLGNLAAHLSGLSKIRAGIPPSYTLRPFYEMLAYVGAASWIFSAIFHSRDFLLTEQLDYFAAGANVLYGMYYTTVRLWRLDRPEPKIQSVLRAWTVLCLAMYSAHVAYLKLWRWDYGYNMAANVACGIVQNIMWSWFSFNKYRETKSAWAMIPGFTVAWVMMAMSLELFDFPPLWGAIDAHSLWHLGTILPTYLWYNFLIKDAQDDIARTPRLKA</sequence>
<dbReference type="PANTHER" id="PTHR13148:SF0">
    <property type="entry name" value="POST-GPI ATTACHMENT TO PROTEINS FACTOR 3"/>
    <property type="match status" value="1"/>
</dbReference>
<keyword evidence="4 7" id="KW-0732">Signal</keyword>
<dbReference type="GeneID" id="19322618"/>
<feature type="transmembrane region" description="Helical" evidence="7">
    <location>
        <begin position="146"/>
        <end position="166"/>
    </location>
</feature>
<feature type="transmembrane region" description="Helical" evidence="7">
    <location>
        <begin position="239"/>
        <end position="256"/>
    </location>
</feature>
<dbReference type="GO" id="GO:0030026">
    <property type="term" value="P:intracellular manganese ion homeostasis"/>
    <property type="evidence" value="ECO:0007669"/>
    <property type="project" value="EnsemblFungi"/>
</dbReference>
<keyword evidence="5 7" id="KW-1133">Transmembrane helix</keyword>
<evidence type="ECO:0000256" key="7">
    <source>
        <dbReference type="RuleBase" id="RU365066"/>
    </source>
</evidence>
<keyword evidence="2 7" id="KW-0337">GPI-anchor biosynthesis</keyword>
<dbReference type="PANTHER" id="PTHR13148">
    <property type="entry name" value="PER1-RELATED"/>
    <property type="match status" value="1"/>
</dbReference>
<proteinExistence type="inferred from homology"/>
<organism evidence="8 9">
    <name type="scientific">Phaeoacremonium minimum (strain UCR-PA7)</name>
    <name type="common">Esca disease fungus</name>
    <name type="synonym">Togninia minima</name>
    <dbReference type="NCBI Taxonomy" id="1286976"/>
    <lineage>
        <taxon>Eukaryota</taxon>
        <taxon>Fungi</taxon>
        <taxon>Dikarya</taxon>
        <taxon>Ascomycota</taxon>
        <taxon>Pezizomycotina</taxon>
        <taxon>Sordariomycetes</taxon>
        <taxon>Sordariomycetidae</taxon>
        <taxon>Togniniales</taxon>
        <taxon>Togniniaceae</taxon>
        <taxon>Phaeoacremonium</taxon>
    </lineage>
</organism>